<evidence type="ECO:0000256" key="1">
    <source>
        <dbReference type="ARBA" id="ARBA00010515"/>
    </source>
</evidence>
<gene>
    <name evidence="4" type="ORF">BA062_31985</name>
</gene>
<dbReference type="AlphaFoldDB" id="A0A318M0F7"/>
<dbReference type="PANTHER" id="PTHR48081:SF8">
    <property type="entry name" value="ALPHA_BETA HYDROLASE FOLD-3 DOMAIN-CONTAINING PROTEIN-RELATED"/>
    <property type="match status" value="1"/>
</dbReference>
<dbReference type="EMBL" id="MASU01000015">
    <property type="protein sequence ID" value="PXY21531.1"/>
    <property type="molecule type" value="Genomic_DNA"/>
</dbReference>
<dbReference type="InterPro" id="IPR029058">
    <property type="entry name" value="AB_hydrolase_fold"/>
</dbReference>
<dbReference type="Proteomes" id="UP000247892">
    <property type="component" value="Unassembled WGS sequence"/>
</dbReference>
<dbReference type="PANTHER" id="PTHR48081">
    <property type="entry name" value="AB HYDROLASE SUPERFAMILY PROTEIN C4A8.06C"/>
    <property type="match status" value="1"/>
</dbReference>
<dbReference type="InterPro" id="IPR013094">
    <property type="entry name" value="AB_hydrolase_3"/>
</dbReference>
<dbReference type="InterPro" id="IPR002168">
    <property type="entry name" value="Lipase_GDXG_HIS_AS"/>
</dbReference>
<organism evidence="4 5">
    <name type="scientific">Prauserella flavalba</name>
    <dbReference type="NCBI Taxonomy" id="1477506"/>
    <lineage>
        <taxon>Bacteria</taxon>
        <taxon>Bacillati</taxon>
        <taxon>Actinomycetota</taxon>
        <taxon>Actinomycetes</taxon>
        <taxon>Pseudonocardiales</taxon>
        <taxon>Pseudonocardiaceae</taxon>
        <taxon>Prauserella</taxon>
    </lineage>
</organism>
<dbReference type="PROSITE" id="PS01173">
    <property type="entry name" value="LIPASE_GDXG_HIS"/>
    <property type="match status" value="1"/>
</dbReference>
<comment type="similarity">
    <text evidence="1">Belongs to the 'GDXG' lipolytic enzyme family.</text>
</comment>
<proteinExistence type="inferred from homology"/>
<evidence type="ECO:0000313" key="4">
    <source>
        <dbReference type="EMBL" id="PXY21531.1"/>
    </source>
</evidence>
<evidence type="ECO:0000256" key="2">
    <source>
        <dbReference type="ARBA" id="ARBA00022801"/>
    </source>
</evidence>
<keyword evidence="2" id="KW-0378">Hydrolase</keyword>
<evidence type="ECO:0000259" key="3">
    <source>
        <dbReference type="Pfam" id="PF07859"/>
    </source>
</evidence>
<protein>
    <recommendedName>
        <fullName evidence="3">Alpha/beta hydrolase fold-3 domain-containing protein</fullName>
    </recommendedName>
</protein>
<keyword evidence="5" id="KW-1185">Reference proteome</keyword>
<dbReference type="GO" id="GO:0016787">
    <property type="term" value="F:hydrolase activity"/>
    <property type="evidence" value="ECO:0007669"/>
    <property type="project" value="UniProtKB-KW"/>
</dbReference>
<dbReference type="SUPFAM" id="SSF53474">
    <property type="entry name" value="alpha/beta-Hydrolases"/>
    <property type="match status" value="1"/>
</dbReference>
<name>A0A318M0F7_9PSEU</name>
<feature type="domain" description="Alpha/beta hydrolase fold-3" evidence="3">
    <location>
        <begin position="12"/>
        <end position="218"/>
    </location>
</feature>
<dbReference type="Pfam" id="PF07859">
    <property type="entry name" value="Abhydrolase_3"/>
    <property type="match status" value="1"/>
</dbReference>
<evidence type="ECO:0000313" key="5">
    <source>
        <dbReference type="Proteomes" id="UP000247892"/>
    </source>
</evidence>
<comment type="caution">
    <text evidence="4">The sequence shown here is derived from an EMBL/GenBank/DDBJ whole genome shotgun (WGS) entry which is preliminary data.</text>
</comment>
<accession>A0A318M0F7</accession>
<dbReference type="InterPro" id="IPR050300">
    <property type="entry name" value="GDXG_lipolytic_enzyme"/>
</dbReference>
<dbReference type="Gene3D" id="3.40.50.1820">
    <property type="entry name" value="alpha/beta hydrolase"/>
    <property type="match status" value="1"/>
</dbReference>
<reference evidence="4 5" key="1">
    <citation type="submission" date="2016-07" db="EMBL/GenBank/DDBJ databases">
        <title>Draft genome sequence of Prauserella sp. YIM 121212, isolated from alkaline soil.</title>
        <authorList>
            <person name="Ruckert C."/>
            <person name="Albersmeier A."/>
            <person name="Jiang C.-L."/>
            <person name="Jiang Y."/>
            <person name="Kalinowski J."/>
            <person name="Schneider O."/>
            <person name="Winkler A."/>
            <person name="Zotchev S.B."/>
        </authorList>
    </citation>
    <scope>NUCLEOTIDE SEQUENCE [LARGE SCALE GENOMIC DNA]</scope>
    <source>
        <strain evidence="4 5">YIM 121212</strain>
    </source>
</reference>
<sequence>MGAASGDPVPTLVFFHGGGWVVGDIDTHDNYARTLCASTRSVVVSVDYRKAPEAPFPAAADDAIDSVRWATAEVGALGGDPRRVAVAGVSAGGNLAAVAALDARQQGIDLALQVLVYPCIDPVSAYDSMQANAEGYLLSKLEMDWYNHHYSGHDPALARDPRRSPIFADVARDLAPAIVVTAEYDPLCDEGNAYAAKLARAGIDTELLCFPGTVHGFFGFGPDVPSAQQAIRTTCFSIAHKLSRSHEA</sequence>